<dbReference type="EMBL" id="LKAJ02000001">
    <property type="protein sequence ID" value="MCS5711762.1"/>
    <property type="molecule type" value="Genomic_DNA"/>
</dbReference>
<gene>
    <name evidence="1" type="ORF">HT99x_00420</name>
    <name evidence="2" type="ORF">HT99x_010000</name>
</gene>
<dbReference type="Proteomes" id="UP000051497">
    <property type="component" value="Unassembled WGS sequence"/>
</dbReference>
<proteinExistence type="predicted"/>
<name>A0A0Q9YQ06_9GAMM</name>
<dbReference type="EMBL" id="LKAJ01000001">
    <property type="protein sequence ID" value="KRG22879.1"/>
    <property type="molecule type" value="Genomic_DNA"/>
</dbReference>
<evidence type="ECO:0000313" key="1">
    <source>
        <dbReference type="EMBL" id="KRG22879.1"/>
    </source>
</evidence>
<protein>
    <submittedName>
        <fullName evidence="1">Uncharacterized protein</fullName>
    </submittedName>
</protein>
<evidence type="ECO:0000313" key="3">
    <source>
        <dbReference type="Proteomes" id="UP000051497"/>
    </source>
</evidence>
<reference evidence="2" key="3">
    <citation type="submission" date="2021-06" db="EMBL/GenBank/DDBJ databases">
        <title>Genomic Description and Analysis of Intracellular Bacteria, Candidatus Berkiella cookevillensis and Candidatus Berkiella aquae.</title>
        <authorList>
            <person name="Kidane D.T."/>
            <person name="Mehari Y.T."/>
            <person name="Rice F.C."/>
            <person name="Arivett B.A."/>
            <person name="Farone A.L."/>
            <person name="Berk S.G."/>
            <person name="Farone M.B."/>
        </authorList>
    </citation>
    <scope>NUCLEOTIDE SEQUENCE</scope>
    <source>
        <strain evidence="2">HT99</strain>
    </source>
</reference>
<accession>A0A0Q9YQ06</accession>
<dbReference type="STRING" id="295108.HT99x_00420"/>
<reference evidence="2" key="2">
    <citation type="journal article" date="2016" name="Genome Announc.">
        <title>Draft Genome Sequences of Two Novel Amoeba-Resistant Intranuclear Bacteria, 'Candidatus Berkiella cookevillensis' and 'Candidatus Berkiella aquae'.</title>
        <authorList>
            <person name="Mehari Y.T."/>
            <person name="Arivett B.A."/>
            <person name="Farone A.L."/>
            <person name="Gunderson J.H."/>
            <person name="Farone M.B."/>
        </authorList>
    </citation>
    <scope>NUCLEOTIDE SEQUENCE</scope>
    <source>
        <strain evidence="2">HT99</strain>
    </source>
</reference>
<dbReference type="RefSeq" id="WP_075065048.1">
    <property type="nucleotide sequence ID" value="NZ_LKAJ02000001.1"/>
</dbReference>
<comment type="caution">
    <text evidence="1">The sequence shown here is derived from an EMBL/GenBank/DDBJ whole genome shotgun (WGS) entry which is preliminary data.</text>
</comment>
<keyword evidence="3" id="KW-1185">Reference proteome</keyword>
<evidence type="ECO:0000313" key="2">
    <source>
        <dbReference type="EMBL" id="MCS5711762.1"/>
    </source>
</evidence>
<sequence>MRELIVQETHQIAGGNFIQDIKDIYEDGLSGYALTAGILSLSTGMLVGSVIPKFAPVCAIGALIAYAIYDTQHVQNVA</sequence>
<dbReference type="AlphaFoldDB" id="A0A0Q9YQ06"/>
<reference evidence="1" key="1">
    <citation type="submission" date="2015-09" db="EMBL/GenBank/DDBJ databases">
        <title>Draft Genome Sequences of Two Novel Amoeba-resistant Intranuclear Bacteria, Candidatus Berkiella cookevillensis and Candidatus Berkiella aquae.</title>
        <authorList>
            <person name="Mehari Y.T."/>
            <person name="Arivett B.A."/>
            <person name="Farone A.L."/>
            <person name="Gunderson J.H."/>
            <person name="Farone M.B."/>
        </authorList>
    </citation>
    <scope>NUCLEOTIDE SEQUENCE [LARGE SCALE GENOMIC DNA]</scope>
    <source>
        <strain evidence="1">HT99</strain>
    </source>
</reference>
<organism evidence="1">
    <name type="scientific">Candidatus Berkiella aquae</name>
    <dbReference type="NCBI Taxonomy" id="295108"/>
    <lineage>
        <taxon>Bacteria</taxon>
        <taxon>Pseudomonadati</taxon>
        <taxon>Pseudomonadota</taxon>
        <taxon>Gammaproteobacteria</taxon>
        <taxon>Candidatus Berkiellales</taxon>
        <taxon>Candidatus Berkiellaceae</taxon>
        <taxon>Candidatus Berkiella</taxon>
    </lineage>
</organism>